<gene>
    <name evidence="2" type="ORF">EOI86_09310</name>
</gene>
<dbReference type="AlphaFoldDB" id="A0A3S3USB7"/>
<accession>A0A3S3USB7</accession>
<dbReference type="RefSeq" id="WP_127764786.1">
    <property type="nucleotide sequence ID" value="NZ_SADE01000001.1"/>
</dbReference>
<reference evidence="3" key="1">
    <citation type="submission" date="2019-01" db="EMBL/GenBank/DDBJ databases">
        <title>Gri0909 isolated from a small marine red alga.</title>
        <authorList>
            <person name="Kim J."/>
            <person name="Jeong S.E."/>
            <person name="Jeon C.O."/>
        </authorList>
    </citation>
    <scope>NUCLEOTIDE SEQUENCE [LARGE SCALE GENOMIC DNA]</scope>
    <source>
        <strain evidence="3">Gri0909</strain>
    </source>
</reference>
<evidence type="ECO:0000313" key="3">
    <source>
        <dbReference type="Proteomes" id="UP000287447"/>
    </source>
</evidence>
<feature type="chain" id="PRO_5018729325" description="DUF4410 domain-containing protein" evidence="1">
    <location>
        <begin position="22"/>
        <end position="180"/>
    </location>
</feature>
<name>A0A3S3USB7_9PROT</name>
<comment type="caution">
    <text evidence="2">The sequence shown here is derived from an EMBL/GenBank/DDBJ whole genome shotgun (WGS) entry which is preliminary data.</text>
</comment>
<dbReference type="EMBL" id="SADE01000001">
    <property type="protein sequence ID" value="RVU39415.1"/>
    <property type="molecule type" value="Genomic_DNA"/>
</dbReference>
<dbReference type="Proteomes" id="UP000287447">
    <property type="component" value="Unassembled WGS sequence"/>
</dbReference>
<proteinExistence type="predicted"/>
<organism evidence="2 3">
    <name type="scientific">Hwanghaeella grinnelliae</name>
    <dbReference type="NCBI Taxonomy" id="2500179"/>
    <lineage>
        <taxon>Bacteria</taxon>
        <taxon>Pseudomonadati</taxon>
        <taxon>Pseudomonadota</taxon>
        <taxon>Alphaproteobacteria</taxon>
        <taxon>Rhodospirillales</taxon>
        <taxon>Rhodospirillaceae</taxon>
        <taxon>Hwanghaeella</taxon>
    </lineage>
</organism>
<protein>
    <recommendedName>
        <fullName evidence="4">DUF4410 domain-containing protein</fullName>
    </recommendedName>
</protein>
<evidence type="ECO:0000313" key="2">
    <source>
        <dbReference type="EMBL" id="RVU39415.1"/>
    </source>
</evidence>
<keyword evidence="1" id="KW-0732">Signal</keyword>
<evidence type="ECO:0008006" key="4">
    <source>
        <dbReference type="Google" id="ProtNLM"/>
    </source>
</evidence>
<dbReference type="PROSITE" id="PS51257">
    <property type="entry name" value="PROKAR_LIPOPROTEIN"/>
    <property type="match status" value="1"/>
</dbReference>
<sequence length="180" mass="19325">MTVKPLRAFLVVIGIAGLLSACDEATPRVVEMYVDNNGTMRYLPEAAQKGPILVQILPRAIASASGYESITLDLMNDAANQRTKNIFTANHGAAKSAVRVIHMMGAGSGVSGSSLCGGTVPEGVRGEKELKIVSVLCRGGQRLAEAHGWVRVETAAQDEEFRLVMIDLMNGLFKRPETER</sequence>
<evidence type="ECO:0000256" key="1">
    <source>
        <dbReference type="SAM" id="SignalP"/>
    </source>
</evidence>
<feature type="signal peptide" evidence="1">
    <location>
        <begin position="1"/>
        <end position="21"/>
    </location>
</feature>
<keyword evidence="3" id="KW-1185">Reference proteome</keyword>